<keyword evidence="5" id="KW-0770">Synapse</keyword>
<keyword evidence="7 14" id="KW-0472">Membrane</keyword>
<dbReference type="SUPFAM" id="SSF63712">
    <property type="entry name" value="Nicotinic receptor ligand binding domain-like"/>
    <property type="match status" value="1"/>
</dbReference>
<name>A0A9J7MLI5_BRAFL</name>
<organism evidence="17 18">
    <name type="scientific">Branchiostoma floridae</name>
    <name type="common">Florida lancelet</name>
    <name type="synonym">Amphioxus</name>
    <dbReference type="NCBI Taxonomy" id="7739"/>
    <lineage>
        <taxon>Eukaryota</taxon>
        <taxon>Metazoa</taxon>
        <taxon>Chordata</taxon>
        <taxon>Cephalochordata</taxon>
        <taxon>Leptocardii</taxon>
        <taxon>Amphioxiformes</taxon>
        <taxon>Branchiostomatidae</taxon>
        <taxon>Branchiostoma</taxon>
    </lineage>
</organism>
<dbReference type="OMA" id="RCPMKFG"/>
<keyword evidence="10" id="KW-0325">Glycoprotein</keyword>
<dbReference type="InterPro" id="IPR006029">
    <property type="entry name" value="Neurotrans-gated_channel_TM"/>
</dbReference>
<keyword evidence="4 14" id="KW-1133">Transmembrane helix</keyword>
<dbReference type="FunFam" id="2.70.170.10:FF:000030">
    <property type="entry name" value="AcetylCholine Receptor"/>
    <property type="match status" value="1"/>
</dbReference>
<evidence type="ECO:0000256" key="5">
    <source>
        <dbReference type="ARBA" id="ARBA00023018"/>
    </source>
</evidence>
<keyword evidence="17" id="KW-1185">Reference proteome</keyword>
<dbReference type="InterPro" id="IPR002394">
    <property type="entry name" value="Nicotinic_acetylcholine_rcpt"/>
</dbReference>
<dbReference type="GO" id="GO:0005886">
    <property type="term" value="C:plasma membrane"/>
    <property type="evidence" value="ECO:0000318"/>
    <property type="project" value="GO_Central"/>
</dbReference>
<dbReference type="PROSITE" id="PS00236">
    <property type="entry name" value="NEUROTR_ION_CHANNEL"/>
    <property type="match status" value="1"/>
</dbReference>
<comment type="subcellular location">
    <subcellularLocation>
        <location evidence="13">Synaptic cell membrane</location>
        <topology evidence="13">Multi-pass membrane protein</topology>
    </subcellularLocation>
</comment>
<accession>A0A9J7MLI5</accession>
<dbReference type="InterPro" id="IPR038050">
    <property type="entry name" value="Neuro_actylchol_rec"/>
</dbReference>
<dbReference type="GO" id="GO:0007268">
    <property type="term" value="P:chemical synaptic transmission"/>
    <property type="evidence" value="ECO:0000318"/>
    <property type="project" value="GO_Central"/>
</dbReference>
<dbReference type="InterPro" id="IPR006201">
    <property type="entry name" value="Neur_channel"/>
</dbReference>
<feature type="chain" id="PRO_5039961984" evidence="14">
    <location>
        <begin position="20"/>
        <end position="436"/>
    </location>
</feature>
<dbReference type="Gene3D" id="2.70.170.10">
    <property type="entry name" value="Neurotransmitter-gated ion-channel ligand-binding domain"/>
    <property type="match status" value="1"/>
</dbReference>
<feature type="transmembrane region" description="Helical" evidence="14">
    <location>
        <begin position="416"/>
        <end position="435"/>
    </location>
</feature>
<evidence type="ECO:0000256" key="9">
    <source>
        <dbReference type="ARBA" id="ARBA00023170"/>
    </source>
</evidence>
<dbReference type="PANTHER" id="PTHR18945">
    <property type="entry name" value="NEUROTRANSMITTER GATED ION CHANNEL"/>
    <property type="match status" value="1"/>
</dbReference>
<comment type="similarity">
    <text evidence="14">Belongs to the ligand-gated ion channel (TC 1.A.9) family.</text>
</comment>
<evidence type="ECO:0000256" key="11">
    <source>
        <dbReference type="ARBA" id="ARBA00023286"/>
    </source>
</evidence>
<evidence type="ECO:0000256" key="14">
    <source>
        <dbReference type="RuleBase" id="RU000687"/>
    </source>
</evidence>
<dbReference type="InterPro" id="IPR006202">
    <property type="entry name" value="Neur_chan_lig-bd"/>
</dbReference>
<dbReference type="PRINTS" id="PR00252">
    <property type="entry name" value="NRIONCHANNEL"/>
</dbReference>
<keyword evidence="14" id="KW-0732">Signal</keyword>
<keyword evidence="8" id="KW-1015">Disulfide bond</keyword>
<dbReference type="Proteomes" id="UP000001554">
    <property type="component" value="Chromosome 3"/>
</dbReference>
<evidence type="ECO:0000313" key="17">
    <source>
        <dbReference type="Proteomes" id="UP000001554"/>
    </source>
</evidence>
<keyword evidence="2" id="KW-1003">Cell membrane</keyword>
<dbReference type="KEGG" id="bfo:118412690"/>
<dbReference type="Pfam" id="PF02931">
    <property type="entry name" value="Neur_chan_LBD"/>
    <property type="match status" value="1"/>
</dbReference>
<evidence type="ECO:0000256" key="12">
    <source>
        <dbReference type="ARBA" id="ARBA00023303"/>
    </source>
</evidence>
<dbReference type="GO" id="GO:0022848">
    <property type="term" value="F:acetylcholine-gated monoatomic cation-selective channel activity"/>
    <property type="evidence" value="ECO:0007669"/>
    <property type="project" value="InterPro"/>
</dbReference>
<keyword evidence="6 14" id="KW-0406">Ion transport</keyword>
<evidence type="ECO:0000256" key="7">
    <source>
        <dbReference type="ARBA" id="ARBA00023136"/>
    </source>
</evidence>
<reference evidence="17" key="1">
    <citation type="journal article" date="2020" name="Nat. Ecol. Evol.">
        <title>Deeply conserved synteny resolves early events in vertebrate evolution.</title>
        <authorList>
            <person name="Simakov O."/>
            <person name="Marletaz F."/>
            <person name="Yue J.X."/>
            <person name="O'Connell B."/>
            <person name="Jenkins J."/>
            <person name="Brandt A."/>
            <person name="Calef R."/>
            <person name="Tung C.H."/>
            <person name="Huang T.K."/>
            <person name="Schmutz J."/>
            <person name="Satoh N."/>
            <person name="Yu J.K."/>
            <person name="Putnam N.H."/>
            <person name="Green R.E."/>
            <person name="Rokhsar D.S."/>
        </authorList>
    </citation>
    <scope>NUCLEOTIDE SEQUENCE [LARGE SCALE GENOMIC DNA]</scope>
    <source>
        <strain evidence="17">S238N-H82</strain>
    </source>
</reference>
<dbReference type="CDD" id="cd18997">
    <property type="entry name" value="LGIC_ECD_nAChR"/>
    <property type="match status" value="1"/>
</dbReference>
<dbReference type="GO" id="GO:1904315">
    <property type="term" value="F:transmitter-gated monoatomic ion channel activity involved in regulation of postsynaptic membrane potential"/>
    <property type="evidence" value="ECO:0000318"/>
    <property type="project" value="GO_Central"/>
</dbReference>
<keyword evidence="1 14" id="KW-0813">Transport</keyword>
<keyword evidence="3 14" id="KW-0812">Transmembrane</keyword>
<dbReference type="OrthoDB" id="5975154at2759"/>
<evidence type="ECO:0000256" key="13">
    <source>
        <dbReference type="ARBA" id="ARBA00034099"/>
    </source>
</evidence>
<dbReference type="GO" id="GO:0004888">
    <property type="term" value="F:transmembrane signaling receptor activity"/>
    <property type="evidence" value="ECO:0007669"/>
    <property type="project" value="InterPro"/>
</dbReference>
<dbReference type="GO" id="GO:0043005">
    <property type="term" value="C:neuron projection"/>
    <property type="evidence" value="ECO:0000318"/>
    <property type="project" value="GO_Central"/>
</dbReference>
<proteinExistence type="inferred from homology"/>
<dbReference type="CDD" id="cd19051">
    <property type="entry name" value="LGIC_TM_cation"/>
    <property type="match status" value="1"/>
</dbReference>
<dbReference type="InterPro" id="IPR036734">
    <property type="entry name" value="Neur_chan_lig-bd_sf"/>
</dbReference>
<keyword evidence="11" id="KW-1071">Ligand-gated ion channel</keyword>
<dbReference type="RefSeq" id="XP_035671600.1">
    <property type="nucleotide sequence ID" value="XM_035815707.1"/>
</dbReference>
<evidence type="ECO:0000256" key="8">
    <source>
        <dbReference type="ARBA" id="ARBA00023157"/>
    </source>
</evidence>
<feature type="domain" description="Neurotransmitter-gated ion-channel transmembrane" evidence="16">
    <location>
        <begin position="238"/>
        <end position="336"/>
    </location>
</feature>
<dbReference type="GO" id="GO:0005231">
    <property type="term" value="F:excitatory extracellular ligand-gated monoatomic ion channel activity"/>
    <property type="evidence" value="ECO:0000318"/>
    <property type="project" value="GO_Central"/>
</dbReference>
<evidence type="ECO:0000256" key="3">
    <source>
        <dbReference type="ARBA" id="ARBA00022692"/>
    </source>
</evidence>
<dbReference type="GO" id="GO:0005892">
    <property type="term" value="C:acetylcholine-gated channel complex"/>
    <property type="evidence" value="ECO:0000318"/>
    <property type="project" value="GO_Central"/>
</dbReference>
<evidence type="ECO:0000256" key="2">
    <source>
        <dbReference type="ARBA" id="ARBA00022475"/>
    </source>
</evidence>
<dbReference type="Gene3D" id="1.20.58.390">
    <property type="entry name" value="Neurotransmitter-gated ion-channel transmembrane domain"/>
    <property type="match status" value="1"/>
</dbReference>
<dbReference type="AlphaFoldDB" id="A0A9J7MLI5"/>
<dbReference type="GO" id="GO:0045211">
    <property type="term" value="C:postsynaptic membrane"/>
    <property type="evidence" value="ECO:0007669"/>
    <property type="project" value="InterPro"/>
</dbReference>
<protein>
    <submittedName>
        <fullName evidence="18">Neuronal acetylcholine receptor subunit alpha-10-like</fullName>
    </submittedName>
</protein>
<feature type="transmembrane region" description="Helical" evidence="14">
    <location>
        <begin position="233"/>
        <end position="255"/>
    </location>
</feature>
<evidence type="ECO:0000259" key="16">
    <source>
        <dbReference type="Pfam" id="PF02932"/>
    </source>
</evidence>
<feature type="domain" description="Neurotransmitter-gated ion-channel ligand-binding" evidence="15">
    <location>
        <begin position="23"/>
        <end position="229"/>
    </location>
</feature>
<feature type="signal peptide" evidence="14">
    <location>
        <begin position="1"/>
        <end position="19"/>
    </location>
</feature>
<evidence type="ECO:0000259" key="15">
    <source>
        <dbReference type="Pfam" id="PF02931"/>
    </source>
</evidence>
<dbReference type="NCBIfam" id="TIGR00860">
    <property type="entry name" value="LIC"/>
    <property type="match status" value="1"/>
</dbReference>
<keyword evidence="12 14" id="KW-0407">Ion channel</keyword>
<keyword evidence="9" id="KW-0675">Receptor</keyword>
<evidence type="ECO:0000313" key="18">
    <source>
        <dbReference type="RefSeq" id="XP_035671600.1"/>
    </source>
</evidence>
<evidence type="ECO:0000256" key="1">
    <source>
        <dbReference type="ARBA" id="ARBA00022448"/>
    </source>
</evidence>
<dbReference type="GO" id="GO:0045202">
    <property type="term" value="C:synapse"/>
    <property type="evidence" value="ECO:0000318"/>
    <property type="project" value="GO_Central"/>
</dbReference>
<feature type="transmembrane region" description="Helical" evidence="14">
    <location>
        <begin position="292"/>
        <end position="315"/>
    </location>
</feature>
<feature type="transmembrane region" description="Helical" evidence="14">
    <location>
        <begin position="262"/>
        <end position="280"/>
    </location>
</feature>
<dbReference type="InterPro" id="IPR018000">
    <property type="entry name" value="Neurotransmitter_ion_chnl_CS"/>
</dbReference>
<evidence type="ECO:0000256" key="10">
    <source>
        <dbReference type="ARBA" id="ARBA00023180"/>
    </source>
</evidence>
<dbReference type="SUPFAM" id="SSF90112">
    <property type="entry name" value="Neurotransmitter-gated ion-channel transmembrane pore"/>
    <property type="match status" value="1"/>
</dbReference>
<dbReference type="GO" id="GO:0042391">
    <property type="term" value="P:regulation of membrane potential"/>
    <property type="evidence" value="ECO:0000318"/>
    <property type="project" value="GO_Central"/>
</dbReference>
<sequence length="436" mass="49801">MMTSIIFMFLILLYGYVAALSERELVATLMTGYNKEARPVRDPSKPVTVSLDVTLAQIISVNVKEQTMTTNLWIRRRWRDEFLTWNISKYDNIKTVNFKSELIWRPDIVLYNRVHEEGWSETPDTNVRVSSTGDVTWGAPVTIISSCVMDIARFPYDIQRCPMKFGSWTYNGLHLNLVNFTNKGDTVNFIRNGEWTLESFGLQRNEVVYSSDLSVTYPDVTFTVVIRRRSLYYTYYFITPGVIMCFLSLLGFFLPPDSGEKLSLNITLLLALVVFMQVVTDRLPPLSTSIPAIGTFYGVIILLVTFSSALTIFTLTLHFRGPYIRPVPDWLRSMFFLGPPKARVTVITNNKYVKHSPQSGESEETESAQRRGDLLSPALGRIEKVMNHLLDDEKKMKYKRGLEKEWKILAMKIDRCLFVVFVLALIIATGVVLGTA</sequence>
<dbReference type="GeneID" id="118412690"/>
<dbReference type="InterPro" id="IPR036719">
    <property type="entry name" value="Neuro-gated_channel_TM_sf"/>
</dbReference>
<gene>
    <name evidence="18" type="primary">LOC118412690</name>
</gene>
<dbReference type="PRINTS" id="PR00254">
    <property type="entry name" value="NICOTINICR"/>
</dbReference>
<dbReference type="GO" id="GO:0034220">
    <property type="term" value="P:monoatomic ion transmembrane transport"/>
    <property type="evidence" value="ECO:0000318"/>
    <property type="project" value="GO_Central"/>
</dbReference>
<reference evidence="18" key="2">
    <citation type="submission" date="2025-08" db="UniProtKB">
        <authorList>
            <consortium name="RefSeq"/>
        </authorList>
    </citation>
    <scope>IDENTIFICATION</scope>
    <source>
        <strain evidence="18">S238N-H82</strain>
        <tissue evidence="18">Testes</tissue>
    </source>
</reference>
<evidence type="ECO:0000256" key="6">
    <source>
        <dbReference type="ARBA" id="ARBA00023065"/>
    </source>
</evidence>
<evidence type="ECO:0000256" key="4">
    <source>
        <dbReference type="ARBA" id="ARBA00022989"/>
    </source>
</evidence>
<dbReference type="FunFam" id="1.20.58.390:FF:000043">
    <property type="entry name" value="AcetylCholine Receptor"/>
    <property type="match status" value="1"/>
</dbReference>
<dbReference type="Pfam" id="PF02932">
    <property type="entry name" value="Neur_chan_memb"/>
    <property type="match status" value="1"/>
</dbReference>